<dbReference type="CDD" id="cd02976">
    <property type="entry name" value="NrdH"/>
    <property type="match status" value="1"/>
</dbReference>
<dbReference type="AlphaFoldDB" id="A0A7X2L326"/>
<name>A0A7X2L326_9BACL</name>
<dbReference type="InterPro" id="IPR051548">
    <property type="entry name" value="Grx-like_ET"/>
</dbReference>
<dbReference type="PANTHER" id="PTHR34386">
    <property type="entry name" value="GLUTAREDOXIN"/>
    <property type="match status" value="1"/>
</dbReference>
<gene>
    <name evidence="2" type="ORF">GJB61_21140</name>
</gene>
<proteinExistence type="predicted"/>
<dbReference type="Pfam" id="PF00462">
    <property type="entry name" value="Glutaredoxin"/>
    <property type="match status" value="1"/>
</dbReference>
<sequence length="80" mass="8653">MSGQVIVYSTAGCSDCNLVKQLLTEQGIPFEVRDVMTSTVYQEEVEQLGFMGVPVTVSGDQVVKGFNLPELKVLIETAGK</sequence>
<dbReference type="InterPro" id="IPR036249">
    <property type="entry name" value="Thioredoxin-like_sf"/>
</dbReference>
<dbReference type="GO" id="GO:0045454">
    <property type="term" value="P:cell redox homeostasis"/>
    <property type="evidence" value="ECO:0007669"/>
    <property type="project" value="TreeGrafter"/>
</dbReference>
<dbReference type="Proteomes" id="UP000463051">
    <property type="component" value="Unassembled WGS sequence"/>
</dbReference>
<feature type="domain" description="Glutaredoxin" evidence="1">
    <location>
        <begin position="5"/>
        <end position="63"/>
    </location>
</feature>
<evidence type="ECO:0000313" key="3">
    <source>
        <dbReference type="Proteomes" id="UP000463051"/>
    </source>
</evidence>
<dbReference type="PANTHER" id="PTHR34386:SF1">
    <property type="entry name" value="GLUTAREDOXIN-LIKE PROTEIN NRDH"/>
    <property type="match status" value="1"/>
</dbReference>
<dbReference type="PROSITE" id="PS51354">
    <property type="entry name" value="GLUTAREDOXIN_2"/>
    <property type="match status" value="1"/>
</dbReference>
<dbReference type="Gene3D" id="3.40.30.10">
    <property type="entry name" value="Glutaredoxin"/>
    <property type="match status" value="1"/>
</dbReference>
<dbReference type="SUPFAM" id="SSF52833">
    <property type="entry name" value="Thioredoxin-like"/>
    <property type="match status" value="1"/>
</dbReference>
<keyword evidence="3" id="KW-1185">Reference proteome</keyword>
<dbReference type="InterPro" id="IPR002109">
    <property type="entry name" value="Glutaredoxin"/>
</dbReference>
<organism evidence="2 3">
    <name type="scientific">Paenibacillus monticola</name>
    <dbReference type="NCBI Taxonomy" id="2666075"/>
    <lineage>
        <taxon>Bacteria</taxon>
        <taxon>Bacillati</taxon>
        <taxon>Bacillota</taxon>
        <taxon>Bacilli</taxon>
        <taxon>Bacillales</taxon>
        <taxon>Paenibacillaceae</taxon>
        <taxon>Paenibacillus</taxon>
    </lineage>
</organism>
<dbReference type="EMBL" id="WJXB01000009">
    <property type="protein sequence ID" value="MRN55492.1"/>
    <property type="molecule type" value="Genomic_DNA"/>
</dbReference>
<evidence type="ECO:0000313" key="2">
    <source>
        <dbReference type="EMBL" id="MRN55492.1"/>
    </source>
</evidence>
<dbReference type="GO" id="GO:0009055">
    <property type="term" value="F:electron transfer activity"/>
    <property type="evidence" value="ECO:0007669"/>
    <property type="project" value="TreeGrafter"/>
</dbReference>
<comment type="caution">
    <text evidence="2">The sequence shown here is derived from an EMBL/GenBank/DDBJ whole genome shotgun (WGS) entry which is preliminary data.</text>
</comment>
<reference evidence="2 3" key="1">
    <citation type="submission" date="2019-11" db="EMBL/GenBank/DDBJ databases">
        <title>Paenibacillus monticola sp. nov., a novel PGPR strain isolated from mountain sample in China.</title>
        <authorList>
            <person name="Zhao Q."/>
            <person name="Li H.-P."/>
            <person name="Zhang J.-L."/>
        </authorList>
    </citation>
    <scope>NUCLEOTIDE SEQUENCE [LARGE SCALE GENOMIC DNA]</scope>
    <source>
        <strain evidence="2 3">LC-T2</strain>
    </source>
</reference>
<evidence type="ECO:0000259" key="1">
    <source>
        <dbReference type="Pfam" id="PF00462"/>
    </source>
</evidence>
<dbReference type="RefSeq" id="WP_154121004.1">
    <property type="nucleotide sequence ID" value="NZ_WJXB01000009.1"/>
</dbReference>
<accession>A0A7X2L326</accession>
<protein>
    <submittedName>
        <fullName evidence="2">Glutaredoxin family protein</fullName>
    </submittedName>
</protein>